<accession>A0ABY2D1Q2</accession>
<reference evidence="1 2" key="1">
    <citation type="submission" date="2019-03" db="EMBL/GenBank/DDBJ databases">
        <title>Halomonas marinisediminis sp. nov., a moderately halophilic bacterium isolated from the Bohai Gulf.</title>
        <authorList>
            <person name="Ji X."/>
        </authorList>
    </citation>
    <scope>NUCLEOTIDE SEQUENCE [LARGE SCALE GENOMIC DNA]</scope>
    <source>
        <strain evidence="1 2">204</strain>
    </source>
</reference>
<gene>
    <name evidence="1" type="ORF">E0702_18050</name>
</gene>
<organism evidence="1 2">
    <name type="scientific">Halomonas marinisediminis</name>
    <dbReference type="NCBI Taxonomy" id="2546095"/>
    <lineage>
        <taxon>Bacteria</taxon>
        <taxon>Pseudomonadati</taxon>
        <taxon>Pseudomonadota</taxon>
        <taxon>Gammaproteobacteria</taxon>
        <taxon>Oceanospirillales</taxon>
        <taxon>Halomonadaceae</taxon>
        <taxon>Halomonas</taxon>
    </lineage>
</organism>
<dbReference type="EMBL" id="SLTR01000624">
    <property type="protein sequence ID" value="TDA78156.1"/>
    <property type="molecule type" value="Genomic_DNA"/>
</dbReference>
<proteinExistence type="predicted"/>
<evidence type="ECO:0000313" key="1">
    <source>
        <dbReference type="EMBL" id="TDA78156.1"/>
    </source>
</evidence>
<feature type="non-terminal residue" evidence="1">
    <location>
        <position position="1"/>
    </location>
</feature>
<dbReference type="RefSeq" id="WP_205742121.1">
    <property type="nucleotide sequence ID" value="NZ_SLTR01000624.1"/>
</dbReference>
<sequence>LRRHIWRPRRFRALLDRFGGRLPVPEGRRALARAVADRGVAEVLAAHGPDMGLRSPAEVLARVETLQADLAAPPIPAAEVAV</sequence>
<dbReference type="Proteomes" id="UP000294823">
    <property type="component" value="Unassembled WGS sequence"/>
</dbReference>
<evidence type="ECO:0000313" key="2">
    <source>
        <dbReference type="Proteomes" id="UP000294823"/>
    </source>
</evidence>
<protein>
    <submittedName>
        <fullName evidence="1">ATP phosphoribosyltransferase regulatory subunit</fullName>
    </submittedName>
</protein>
<feature type="non-terminal residue" evidence="1">
    <location>
        <position position="82"/>
    </location>
</feature>
<name>A0ABY2D1Q2_9GAMM</name>
<keyword evidence="2" id="KW-1185">Reference proteome</keyword>
<keyword evidence="1" id="KW-0328">Glycosyltransferase</keyword>
<dbReference type="GO" id="GO:0016757">
    <property type="term" value="F:glycosyltransferase activity"/>
    <property type="evidence" value="ECO:0007669"/>
    <property type="project" value="UniProtKB-KW"/>
</dbReference>
<comment type="caution">
    <text evidence="1">The sequence shown here is derived from an EMBL/GenBank/DDBJ whole genome shotgun (WGS) entry which is preliminary data.</text>
</comment>
<keyword evidence="1" id="KW-0808">Transferase</keyword>